<feature type="compositionally biased region" description="Polar residues" evidence="1">
    <location>
        <begin position="47"/>
        <end position="60"/>
    </location>
</feature>
<dbReference type="OrthoDB" id="5430750at2759"/>
<gene>
    <name evidence="3" type="ORF">B0J15DRAFT_451909</name>
</gene>
<keyword evidence="2" id="KW-0812">Transmembrane</keyword>
<feature type="compositionally biased region" description="Acidic residues" evidence="1">
    <location>
        <begin position="26"/>
        <end position="36"/>
    </location>
</feature>
<dbReference type="Proteomes" id="UP000736672">
    <property type="component" value="Unassembled WGS sequence"/>
</dbReference>
<keyword evidence="4" id="KW-1185">Reference proteome</keyword>
<accession>A0A9P9JZ20</accession>
<organism evidence="3 4">
    <name type="scientific">Fusarium solani</name>
    <name type="common">Filamentous fungus</name>
    <dbReference type="NCBI Taxonomy" id="169388"/>
    <lineage>
        <taxon>Eukaryota</taxon>
        <taxon>Fungi</taxon>
        <taxon>Dikarya</taxon>
        <taxon>Ascomycota</taxon>
        <taxon>Pezizomycotina</taxon>
        <taxon>Sordariomycetes</taxon>
        <taxon>Hypocreomycetidae</taxon>
        <taxon>Hypocreales</taxon>
        <taxon>Nectriaceae</taxon>
        <taxon>Fusarium</taxon>
        <taxon>Fusarium solani species complex</taxon>
    </lineage>
</organism>
<reference evidence="3" key="1">
    <citation type="journal article" date="2021" name="Nat. Commun.">
        <title>Genetic determinants of endophytism in the Arabidopsis root mycobiome.</title>
        <authorList>
            <person name="Mesny F."/>
            <person name="Miyauchi S."/>
            <person name="Thiergart T."/>
            <person name="Pickel B."/>
            <person name="Atanasova L."/>
            <person name="Karlsson M."/>
            <person name="Huettel B."/>
            <person name="Barry K.W."/>
            <person name="Haridas S."/>
            <person name="Chen C."/>
            <person name="Bauer D."/>
            <person name="Andreopoulos W."/>
            <person name="Pangilinan J."/>
            <person name="LaButti K."/>
            <person name="Riley R."/>
            <person name="Lipzen A."/>
            <person name="Clum A."/>
            <person name="Drula E."/>
            <person name="Henrissat B."/>
            <person name="Kohler A."/>
            <person name="Grigoriev I.V."/>
            <person name="Martin F.M."/>
            <person name="Hacquard S."/>
        </authorList>
    </citation>
    <scope>NUCLEOTIDE SEQUENCE</scope>
    <source>
        <strain evidence="3">FSSC 5 MPI-SDFR-AT-0091</strain>
    </source>
</reference>
<feature type="compositionally biased region" description="Polar residues" evidence="1">
    <location>
        <begin position="97"/>
        <end position="107"/>
    </location>
</feature>
<evidence type="ECO:0000256" key="2">
    <source>
        <dbReference type="SAM" id="Phobius"/>
    </source>
</evidence>
<sequence>MAQRNQADGLPTDSTEENERQPDTSGDNDESLEAEDEIHRARDTDLTIPTTTVQSATAENPSHLEPTLEQSDDEMSSNVRSTSQRGGPGANGGSRLSVESPSHSNENAAGGDEELSQVGAMILDKIMEKLLFKLGAGTVDAPGLYLTFFDPDFSIMIKRNKKVDLVWDRESGTLPYEVTDAIHVAWPRHRHLKGIEQIILESDGTMPVSNVPLQSVSEYLQHQHDRLILQPSYYETRNHTLFSAYESLWHKWCFEINTSPSPSKFRGQIIYCELENWKKEQHMFPLDQLASVLSYDEPFLLPSKRGLVGAYNLERLLSFLRRDFQGGLDYQHQPFVQFQLRYFRPIDESRAREGKARYPCFLGDRQRAIIGRCSAGQYLEEKRARVSLRVFDSFPGLFNILILADDYMSPEFNGWSRSPEGEFTELNWARHELKPCGKGTAITHYMFKVSRVVERSLGAWSNALDSIDKLVHVNLSDFENKKSVENLMFDNSFTRSKDFFVAIQLLRIMDEWLDELLLSIDDLRDMPFWLRAVLYADEAKDNINIAIKGMKERATRFQNRVRKKSEEIKSLRDGLFNATSLCETTKAMALNQAVYVFTVITVLFTPVSFLAVCSLCIGLSEDEANKKDVLGIAILEQPGRRRL</sequence>
<dbReference type="AlphaFoldDB" id="A0A9P9JZ20"/>
<proteinExistence type="predicted"/>
<feature type="transmembrane region" description="Helical" evidence="2">
    <location>
        <begin position="594"/>
        <end position="617"/>
    </location>
</feature>
<evidence type="ECO:0000313" key="3">
    <source>
        <dbReference type="EMBL" id="KAH7242937.1"/>
    </source>
</evidence>
<protein>
    <submittedName>
        <fullName evidence="3">Uncharacterized protein</fullName>
    </submittedName>
</protein>
<dbReference type="EMBL" id="JAGTJS010000019">
    <property type="protein sequence ID" value="KAH7242937.1"/>
    <property type="molecule type" value="Genomic_DNA"/>
</dbReference>
<feature type="compositionally biased region" description="Polar residues" evidence="1">
    <location>
        <begin position="76"/>
        <end position="85"/>
    </location>
</feature>
<comment type="caution">
    <text evidence="3">The sequence shown here is derived from an EMBL/GenBank/DDBJ whole genome shotgun (WGS) entry which is preliminary data.</text>
</comment>
<evidence type="ECO:0000313" key="4">
    <source>
        <dbReference type="Proteomes" id="UP000736672"/>
    </source>
</evidence>
<evidence type="ECO:0000256" key="1">
    <source>
        <dbReference type="SAM" id="MobiDB-lite"/>
    </source>
</evidence>
<name>A0A9P9JZ20_FUSSL</name>
<keyword evidence="2" id="KW-0472">Membrane</keyword>
<feature type="region of interest" description="Disordered" evidence="1">
    <location>
        <begin position="1"/>
        <end position="112"/>
    </location>
</feature>
<keyword evidence="2" id="KW-1133">Transmembrane helix</keyword>